<evidence type="ECO:0000256" key="9">
    <source>
        <dbReference type="ARBA" id="ARBA00022842"/>
    </source>
</evidence>
<keyword evidence="8" id="KW-0067">ATP-binding</keyword>
<evidence type="ECO:0000256" key="11">
    <source>
        <dbReference type="ARBA" id="ARBA00023211"/>
    </source>
</evidence>
<evidence type="ECO:0000256" key="6">
    <source>
        <dbReference type="ARBA" id="ARBA00022777"/>
    </source>
</evidence>
<evidence type="ECO:0000313" key="18">
    <source>
        <dbReference type="Proteomes" id="UP000237846"/>
    </source>
</evidence>
<keyword evidence="5" id="KW-0547">Nucleotide-binding</keyword>
<evidence type="ECO:0000256" key="13">
    <source>
        <dbReference type="ARBA" id="ARBA00056274"/>
    </source>
</evidence>
<evidence type="ECO:0000256" key="15">
    <source>
        <dbReference type="ARBA" id="ARBA00081350"/>
    </source>
</evidence>
<dbReference type="Gene3D" id="3.30.450.40">
    <property type="match status" value="1"/>
</dbReference>
<dbReference type="Pfam" id="PF01590">
    <property type="entry name" value="GAF"/>
    <property type="match status" value="1"/>
</dbReference>
<evidence type="ECO:0000256" key="12">
    <source>
        <dbReference type="ARBA" id="ARBA00047761"/>
    </source>
</evidence>
<evidence type="ECO:0000256" key="2">
    <source>
        <dbReference type="ARBA" id="ARBA00022553"/>
    </source>
</evidence>
<keyword evidence="7" id="KW-0378">Hydrolase</keyword>
<comment type="catalytic activity">
    <reaction evidence="12">
        <text>O-phospho-L-seryl-[protein] + H2O = L-seryl-[protein] + phosphate</text>
        <dbReference type="Rhea" id="RHEA:20629"/>
        <dbReference type="Rhea" id="RHEA-COMP:9863"/>
        <dbReference type="Rhea" id="RHEA-COMP:11604"/>
        <dbReference type="ChEBI" id="CHEBI:15377"/>
        <dbReference type="ChEBI" id="CHEBI:29999"/>
        <dbReference type="ChEBI" id="CHEBI:43474"/>
        <dbReference type="ChEBI" id="CHEBI:83421"/>
        <dbReference type="EC" id="3.1.3.16"/>
    </reaction>
</comment>
<proteinExistence type="predicted"/>
<dbReference type="GO" id="GO:0006355">
    <property type="term" value="P:regulation of DNA-templated transcription"/>
    <property type="evidence" value="ECO:0007669"/>
    <property type="project" value="InterPro"/>
</dbReference>
<evidence type="ECO:0000256" key="4">
    <source>
        <dbReference type="ARBA" id="ARBA00022723"/>
    </source>
</evidence>
<evidence type="ECO:0000259" key="16">
    <source>
        <dbReference type="PROSITE" id="PS50112"/>
    </source>
</evidence>
<accession>A0A2T0Q7A0</accession>
<dbReference type="SUPFAM" id="SSF55781">
    <property type="entry name" value="GAF domain-like"/>
    <property type="match status" value="1"/>
</dbReference>
<dbReference type="InterPro" id="IPR013767">
    <property type="entry name" value="PAS_fold"/>
</dbReference>
<dbReference type="FunFam" id="3.60.40.10:FF:000005">
    <property type="entry name" value="Serine/threonine protein phosphatase"/>
    <property type="match status" value="1"/>
</dbReference>
<dbReference type="Gene3D" id="3.30.450.20">
    <property type="entry name" value="PAS domain"/>
    <property type="match status" value="1"/>
</dbReference>
<dbReference type="EMBL" id="PVZC01000003">
    <property type="protein sequence ID" value="PRX99705.1"/>
    <property type="molecule type" value="Genomic_DNA"/>
</dbReference>
<keyword evidence="18" id="KW-1185">Reference proteome</keyword>
<dbReference type="Gene3D" id="3.60.40.10">
    <property type="entry name" value="PPM-type phosphatase domain"/>
    <property type="match status" value="1"/>
</dbReference>
<sequence length="586" mass="63171">MAGLGEDGHVPAGARADPELAHKVMAGLNAAVYTTDEQERIVAVNPRAEELLGRSAAECVGRDAHELLHRDARGRTLPRARCQVMAALLTSAVAQGGSKWFARGDGTVLPVVWIVTPYEGPDGTAAAAVIFDRRDAGAEERPAEDAAEGRADIAADLSLLTEVTEVLTSTLEVAEALRRLVRLVTPRLADWAVIDLIREDDELERVAVVRCRDGVHTRMPEFEGPLPPVPAASAMPLSRVLRGAPATRIRAEDYTVPPDTGLAVAQRELFTRAGLRTAVAASLRGPLEGVFGALTLGRGGPRPDFTTTELALVEDIARRAGHAMEHARLYERQRRVAETMQRYLLPPMPEVPGLEMGALYRPAAHTAEVGGDWYDTFMLPDGATTLVIGDVVGHDLQAAAHMAEVRTLLRAFAWDHEEPPSMIIGRLDQALLNISRVPMVTLVFARVEGEPDGPRRLRWSNAGHPPPLVVGWDGQTRFLDGEQDALLGTGVPLQRVDTVTPLAPMSVVLFYTDGLVEVPGRSLDEGLDRLRATAATLARRPLGDFCDRLVERVATEQNRDDIALIAVRVLGTAGTAPAAAVRRPPG</sequence>
<dbReference type="Proteomes" id="UP000237846">
    <property type="component" value="Unassembled WGS sequence"/>
</dbReference>
<dbReference type="SMART" id="SM00065">
    <property type="entry name" value="GAF"/>
    <property type="match status" value="1"/>
</dbReference>
<evidence type="ECO:0000256" key="5">
    <source>
        <dbReference type="ARBA" id="ARBA00022741"/>
    </source>
</evidence>
<dbReference type="GO" id="GO:0016301">
    <property type="term" value="F:kinase activity"/>
    <property type="evidence" value="ECO:0007669"/>
    <property type="project" value="UniProtKB-KW"/>
</dbReference>
<evidence type="ECO:0000256" key="7">
    <source>
        <dbReference type="ARBA" id="ARBA00022801"/>
    </source>
</evidence>
<dbReference type="GO" id="GO:0004722">
    <property type="term" value="F:protein serine/threonine phosphatase activity"/>
    <property type="evidence" value="ECO:0007669"/>
    <property type="project" value="UniProtKB-EC"/>
</dbReference>
<dbReference type="SUPFAM" id="SSF81606">
    <property type="entry name" value="PP2C-like"/>
    <property type="match status" value="1"/>
</dbReference>
<dbReference type="NCBIfam" id="TIGR00229">
    <property type="entry name" value="sensory_box"/>
    <property type="match status" value="1"/>
</dbReference>
<evidence type="ECO:0000256" key="10">
    <source>
        <dbReference type="ARBA" id="ARBA00022912"/>
    </source>
</evidence>
<organism evidence="17 18">
    <name type="scientific">Allonocardiopsis opalescens</name>
    <dbReference type="NCBI Taxonomy" id="1144618"/>
    <lineage>
        <taxon>Bacteria</taxon>
        <taxon>Bacillati</taxon>
        <taxon>Actinomycetota</taxon>
        <taxon>Actinomycetes</taxon>
        <taxon>Streptosporangiales</taxon>
        <taxon>Allonocardiopsis</taxon>
    </lineage>
</organism>
<protein>
    <recommendedName>
        <fullName evidence="1">protein-serine/threonine phosphatase</fullName>
        <ecNumber evidence="1">3.1.3.16</ecNumber>
    </recommendedName>
    <alternativeName>
        <fullName evidence="15">Protein-serine/threonine phosphatase</fullName>
    </alternativeName>
    <alternativeName>
        <fullName evidence="14">Serine/threonine-protein kinase</fullName>
    </alternativeName>
</protein>
<dbReference type="SUPFAM" id="SSF55785">
    <property type="entry name" value="PYP-like sensor domain (PAS domain)"/>
    <property type="match status" value="1"/>
</dbReference>
<name>A0A2T0Q7A0_9ACTN</name>
<dbReference type="Pfam" id="PF07228">
    <property type="entry name" value="SpoIIE"/>
    <property type="match status" value="1"/>
</dbReference>
<keyword evidence="11" id="KW-0464">Manganese</keyword>
<dbReference type="PANTHER" id="PTHR43156:SF2">
    <property type="entry name" value="STAGE II SPORULATION PROTEIN E"/>
    <property type="match status" value="1"/>
</dbReference>
<keyword evidence="6" id="KW-0418">Kinase</keyword>
<dbReference type="SMART" id="SM00091">
    <property type="entry name" value="PAS"/>
    <property type="match status" value="1"/>
</dbReference>
<evidence type="ECO:0000313" key="17">
    <source>
        <dbReference type="EMBL" id="PRX99705.1"/>
    </source>
</evidence>
<comment type="caution">
    <text evidence="17">The sequence shown here is derived from an EMBL/GenBank/DDBJ whole genome shotgun (WGS) entry which is preliminary data.</text>
</comment>
<dbReference type="InterPro" id="IPR001932">
    <property type="entry name" value="PPM-type_phosphatase-like_dom"/>
</dbReference>
<dbReference type="CDD" id="cd00130">
    <property type="entry name" value="PAS"/>
    <property type="match status" value="1"/>
</dbReference>
<dbReference type="InterPro" id="IPR000014">
    <property type="entry name" value="PAS"/>
</dbReference>
<dbReference type="InterPro" id="IPR052016">
    <property type="entry name" value="Bact_Sigma-Reg"/>
</dbReference>
<dbReference type="AlphaFoldDB" id="A0A2T0Q7A0"/>
<dbReference type="Pfam" id="PF00989">
    <property type="entry name" value="PAS"/>
    <property type="match status" value="1"/>
</dbReference>
<evidence type="ECO:0000256" key="14">
    <source>
        <dbReference type="ARBA" id="ARBA00075117"/>
    </source>
</evidence>
<dbReference type="InterPro" id="IPR029016">
    <property type="entry name" value="GAF-like_dom_sf"/>
</dbReference>
<dbReference type="InterPro" id="IPR003018">
    <property type="entry name" value="GAF"/>
</dbReference>
<evidence type="ECO:0000256" key="8">
    <source>
        <dbReference type="ARBA" id="ARBA00022840"/>
    </source>
</evidence>
<dbReference type="PANTHER" id="PTHR43156">
    <property type="entry name" value="STAGE II SPORULATION PROTEIN E-RELATED"/>
    <property type="match status" value="1"/>
</dbReference>
<dbReference type="InterPro" id="IPR035965">
    <property type="entry name" value="PAS-like_dom_sf"/>
</dbReference>
<dbReference type="EC" id="3.1.3.16" evidence="1"/>
<dbReference type="InterPro" id="IPR036457">
    <property type="entry name" value="PPM-type-like_dom_sf"/>
</dbReference>
<dbReference type="GO" id="GO:0046872">
    <property type="term" value="F:metal ion binding"/>
    <property type="evidence" value="ECO:0007669"/>
    <property type="project" value="UniProtKB-KW"/>
</dbReference>
<keyword evidence="9" id="KW-0460">Magnesium</keyword>
<keyword evidence="10" id="KW-0904">Protein phosphatase</keyword>
<reference evidence="17 18" key="1">
    <citation type="submission" date="2018-03" db="EMBL/GenBank/DDBJ databases">
        <title>Genomic Encyclopedia of Archaeal and Bacterial Type Strains, Phase II (KMG-II): from individual species to whole genera.</title>
        <authorList>
            <person name="Goeker M."/>
        </authorList>
    </citation>
    <scope>NUCLEOTIDE SEQUENCE [LARGE SCALE GENOMIC DNA]</scope>
    <source>
        <strain evidence="17 18">DSM 45601</strain>
    </source>
</reference>
<gene>
    <name evidence="17" type="ORF">CLV72_103310</name>
</gene>
<keyword evidence="4" id="KW-0479">Metal-binding</keyword>
<dbReference type="SMART" id="SM00331">
    <property type="entry name" value="PP2C_SIG"/>
    <property type="match status" value="1"/>
</dbReference>
<comment type="function">
    <text evidence="13">Primarily acts as an independent SigF regulator that is sensitive to the osmosensory signal, mediating the cross talk of PknD with the SigF regulon. Possesses both phosphatase and kinase activities. The kinase domain functions as a classic anti-sigma factor-like kinase to phosphorylate the anti-anti-sigma factor domain at the canonical regulatory site, and the phosphatase domain antagonizes this activity.</text>
</comment>
<keyword evidence="3" id="KW-0808">Transferase</keyword>
<dbReference type="RefSeq" id="WP_106244514.1">
    <property type="nucleotide sequence ID" value="NZ_PVZC01000003.1"/>
</dbReference>
<dbReference type="GO" id="GO:0005524">
    <property type="term" value="F:ATP binding"/>
    <property type="evidence" value="ECO:0007669"/>
    <property type="project" value="UniProtKB-KW"/>
</dbReference>
<dbReference type="PROSITE" id="PS50112">
    <property type="entry name" value="PAS"/>
    <property type="match status" value="1"/>
</dbReference>
<keyword evidence="2" id="KW-0597">Phosphoprotein</keyword>
<dbReference type="OrthoDB" id="118142at2"/>
<evidence type="ECO:0000256" key="1">
    <source>
        <dbReference type="ARBA" id="ARBA00013081"/>
    </source>
</evidence>
<evidence type="ECO:0000256" key="3">
    <source>
        <dbReference type="ARBA" id="ARBA00022679"/>
    </source>
</evidence>
<feature type="domain" description="PAS" evidence="16">
    <location>
        <begin position="17"/>
        <end position="71"/>
    </location>
</feature>